<feature type="compositionally biased region" description="Basic and acidic residues" evidence="1">
    <location>
        <begin position="277"/>
        <end position="289"/>
    </location>
</feature>
<keyword evidence="2" id="KW-0812">Transmembrane</keyword>
<feature type="region of interest" description="Disordered" evidence="1">
    <location>
        <begin position="541"/>
        <end position="763"/>
    </location>
</feature>
<feature type="region of interest" description="Disordered" evidence="1">
    <location>
        <begin position="485"/>
        <end position="523"/>
    </location>
</feature>
<gene>
    <name evidence="4" type="ORF">CBR_g52031</name>
</gene>
<feature type="compositionally biased region" description="Low complexity" evidence="1">
    <location>
        <begin position="622"/>
        <end position="634"/>
    </location>
</feature>
<accession>A0A388M9C9</accession>
<evidence type="ECO:0000259" key="3">
    <source>
        <dbReference type="PROSITE" id="PS50878"/>
    </source>
</evidence>
<dbReference type="InterPro" id="IPR000477">
    <property type="entry name" value="RT_dom"/>
</dbReference>
<dbReference type="AlphaFoldDB" id="A0A388M9C9"/>
<evidence type="ECO:0000256" key="2">
    <source>
        <dbReference type="SAM" id="Phobius"/>
    </source>
</evidence>
<dbReference type="PROSITE" id="PS50878">
    <property type="entry name" value="RT_POL"/>
    <property type="match status" value="1"/>
</dbReference>
<protein>
    <recommendedName>
        <fullName evidence="3">Reverse transcriptase domain-containing protein</fullName>
    </recommendedName>
</protein>
<dbReference type="EMBL" id="BFEA01000876">
    <property type="protein sequence ID" value="GBG91150.1"/>
    <property type="molecule type" value="Genomic_DNA"/>
</dbReference>
<keyword evidence="5" id="KW-1185">Reference proteome</keyword>
<feature type="transmembrane region" description="Helical" evidence="2">
    <location>
        <begin position="892"/>
        <end position="912"/>
    </location>
</feature>
<feature type="compositionally biased region" description="Gly residues" evidence="1">
    <location>
        <begin position="493"/>
        <end position="502"/>
    </location>
</feature>
<proteinExistence type="predicted"/>
<feature type="compositionally biased region" description="Basic and acidic residues" evidence="1">
    <location>
        <begin position="702"/>
        <end position="725"/>
    </location>
</feature>
<feature type="region of interest" description="Disordered" evidence="1">
    <location>
        <begin position="380"/>
        <end position="470"/>
    </location>
</feature>
<evidence type="ECO:0000313" key="5">
    <source>
        <dbReference type="Proteomes" id="UP000265515"/>
    </source>
</evidence>
<keyword evidence="2" id="KW-0472">Membrane</keyword>
<feature type="compositionally biased region" description="Basic and acidic residues" evidence="1">
    <location>
        <begin position="503"/>
        <end position="516"/>
    </location>
</feature>
<feature type="compositionally biased region" description="Basic and acidic residues" evidence="1">
    <location>
        <begin position="642"/>
        <end position="652"/>
    </location>
</feature>
<organism evidence="4 5">
    <name type="scientific">Chara braunii</name>
    <name type="common">Braun's stonewort</name>
    <dbReference type="NCBI Taxonomy" id="69332"/>
    <lineage>
        <taxon>Eukaryota</taxon>
        <taxon>Viridiplantae</taxon>
        <taxon>Streptophyta</taxon>
        <taxon>Charophyceae</taxon>
        <taxon>Charales</taxon>
        <taxon>Characeae</taxon>
        <taxon>Chara</taxon>
    </lineage>
</organism>
<reference evidence="4 5" key="1">
    <citation type="journal article" date="2018" name="Cell">
        <title>The Chara Genome: Secondary Complexity and Implications for Plant Terrestrialization.</title>
        <authorList>
            <person name="Nishiyama T."/>
            <person name="Sakayama H."/>
            <person name="Vries J.D."/>
            <person name="Buschmann H."/>
            <person name="Saint-Marcoux D."/>
            <person name="Ullrich K.K."/>
            <person name="Haas F.B."/>
            <person name="Vanderstraeten L."/>
            <person name="Becker D."/>
            <person name="Lang D."/>
            <person name="Vosolsobe S."/>
            <person name="Rombauts S."/>
            <person name="Wilhelmsson P.K.I."/>
            <person name="Janitza P."/>
            <person name="Kern R."/>
            <person name="Heyl A."/>
            <person name="Rumpler F."/>
            <person name="Villalobos L.I.A.C."/>
            <person name="Clay J.M."/>
            <person name="Skokan R."/>
            <person name="Toyoda A."/>
            <person name="Suzuki Y."/>
            <person name="Kagoshima H."/>
            <person name="Schijlen E."/>
            <person name="Tajeshwar N."/>
            <person name="Catarino B."/>
            <person name="Hetherington A.J."/>
            <person name="Saltykova A."/>
            <person name="Bonnot C."/>
            <person name="Breuninger H."/>
            <person name="Symeonidi A."/>
            <person name="Radhakrishnan G.V."/>
            <person name="Van Nieuwerburgh F."/>
            <person name="Deforce D."/>
            <person name="Chang C."/>
            <person name="Karol K.G."/>
            <person name="Hedrich R."/>
            <person name="Ulvskov P."/>
            <person name="Glockner G."/>
            <person name="Delwiche C.F."/>
            <person name="Petrasek J."/>
            <person name="Van de Peer Y."/>
            <person name="Friml J."/>
            <person name="Beilby M."/>
            <person name="Dolan L."/>
            <person name="Kohara Y."/>
            <person name="Sugano S."/>
            <person name="Fujiyama A."/>
            <person name="Delaux P.-M."/>
            <person name="Quint M."/>
            <person name="TheiBen G."/>
            <person name="Hagemann M."/>
            <person name="Harholt J."/>
            <person name="Dunand C."/>
            <person name="Zachgo S."/>
            <person name="Langdale J."/>
            <person name="Maumus F."/>
            <person name="Straeten D.V.D."/>
            <person name="Gould S.B."/>
            <person name="Rensing S.A."/>
        </authorList>
    </citation>
    <scope>NUCLEOTIDE SEQUENCE [LARGE SCALE GENOMIC DNA]</scope>
    <source>
        <strain evidence="4 5">S276</strain>
    </source>
</reference>
<evidence type="ECO:0000256" key="1">
    <source>
        <dbReference type="SAM" id="MobiDB-lite"/>
    </source>
</evidence>
<comment type="caution">
    <text evidence="4">The sequence shown here is derived from an EMBL/GenBank/DDBJ whole genome shotgun (WGS) entry which is preliminary data.</text>
</comment>
<feature type="region of interest" description="Disordered" evidence="1">
    <location>
        <begin position="262"/>
        <end position="289"/>
    </location>
</feature>
<feature type="domain" description="Reverse transcriptase" evidence="3">
    <location>
        <begin position="1"/>
        <end position="212"/>
    </location>
</feature>
<feature type="transmembrane region" description="Helical" evidence="2">
    <location>
        <begin position="918"/>
        <end position="938"/>
    </location>
</feature>
<dbReference type="Proteomes" id="UP000265515">
    <property type="component" value="Unassembled WGS sequence"/>
</dbReference>
<feature type="compositionally biased region" description="Basic and acidic residues" evidence="1">
    <location>
        <begin position="592"/>
        <end position="609"/>
    </location>
</feature>
<feature type="compositionally biased region" description="Basic and acidic residues" evidence="1">
    <location>
        <begin position="742"/>
        <end position="753"/>
    </location>
</feature>
<feature type="compositionally biased region" description="Basic and acidic residues" evidence="1">
    <location>
        <begin position="386"/>
        <end position="433"/>
    </location>
</feature>
<evidence type="ECO:0000313" key="4">
    <source>
        <dbReference type="EMBL" id="GBG91150.1"/>
    </source>
</evidence>
<sequence>MGVTTHLKERLMQSEKRCNNKKGDAMVLLRSYDIKEMFTSLPHDAIIDVVDWLLQEWEVKGREKVSVSRRGKEVVMNQKSRGKGYVQLSFQLIREYVKFELNHTYTTCRGTLLMQIVGIPMGKNSSPLLTCIQCTKYETEFMRSLGKDGALVQGIRFMVDVTTIVLVDRRMESSFHKAERILKQFEGCYGRRLLLVRTNEGGNTIDFIGIKVAMCMSNSEQKRAGIDTFFQAEPALVFRPQEQQAPPAASAISPSGKALVPNSSWGLRARSPPQNRNEGEELRRREEKLPPCVAPPIPFHYEGPGVISFSLASTGAAGSPPRRTDVKDGAGQVNTTKDVFLGRHVAIDFDAANTIGTSEIQSPPLRPLLSASGLGGGGLCGTGEELQDKTLRTDKNWSATERDSLSARRASTSREEPPIRLQRRELGTVDGKDGSGSSSRYYEVCEEGVHDGHGGGRDCRQRERGSEEKQAAHVIDDYAALANSTVPATRAGSGRGGGGGGGEEGRAAKDPNKETSNRIFSNALRDGRGDRVIIELAEDREEGWGRRKASVAATPEGAPSTAGGVKWEASPDGVSRASRVPSTSGASIDATPKSREPRTRARESQDSEPRVPSMRRSGLILSSSQASDRSTSSSFGPGKRFSITEHHSQTAERRRKYSLGGGGSKGHPPRSPPKDLHATTPTGEKTPGKQIQDLWKQLQGVKDQKAGEKSESDALDSGEERDVVENRNLISSGWPQGEEEEQKSVPHAEEASHHGASRALTGTTSDLAVTVSEWSKQHHDGADDDEWENGEDIETTSAAKGSSSLWTKGSDLARLKKLRAILIRHMGPVGTTSNQGGKQGSNGVVGIWAAVFKKIEELLTTSMAWSKESQRLDRLDEDLRSLVDMMRFGDRLLGALAGAALVVAALVVAALVVAALVVAALVVAALVVAALVVAALLGKKERPAPHLSYGGGAQAGGGGRRGLGRRSARGTYLAMVDAIFVTLVGAASGRPQLA</sequence>
<feature type="compositionally biased region" description="Basic and acidic residues" evidence="1">
    <location>
        <begin position="447"/>
        <end position="470"/>
    </location>
</feature>
<keyword evidence="2" id="KW-1133">Transmembrane helix</keyword>
<dbReference type="Gramene" id="GBG91150">
    <property type="protein sequence ID" value="GBG91150"/>
    <property type="gene ID" value="CBR_g52031"/>
</dbReference>
<name>A0A388M9C9_CHABU</name>